<keyword evidence="1" id="KW-0337">GPI-anchor biosynthesis</keyword>
<evidence type="ECO:0000313" key="2">
    <source>
        <dbReference type="EMBL" id="KAK4283128.1"/>
    </source>
</evidence>
<dbReference type="GO" id="GO:0006506">
    <property type="term" value="P:GPI anchor biosynthetic process"/>
    <property type="evidence" value="ECO:0007669"/>
    <property type="project" value="UniProtKB-KW"/>
</dbReference>
<dbReference type="InterPro" id="IPR007217">
    <property type="entry name" value="Per1-like"/>
</dbReference>
<comment type="caution">
    <text evidence="2">The sequence shown here is derived from an EMBL/GenBank/DDBJ whole genome shotgun (WGS) entry which is preliminary data.</text>
</comment>
<evidence type="ECO:0000313" key="4">
    <source>
        <dbReference type="Proteomes" id="UP001293593"/>
    </source>
</evidence>
<comment type="subcellular location">
    <subcellularLocation>
        <location evidence="1">Golgi apparatus membrane</location>
        <topology evidence="1">Multi-pass membrane protein</topology>
    </subcellularLocation>
</comment>
<comment type="similarity">
    <text evidence="1">Belongs to the PGAP3 family.</text>
</comment>
<dbReference type="EMBL" id="JAWXYG010000001">
    <property type="protein sequence ID" value="KAK4283131.1"/>
    <property type="molecule type" value="Genomic_DNA"/>
</dbReference>
<dbReference type="PANTHER" id="PTHR13148:SF20">
    <property type="entry name" value="POST-GPI ATTACHMENT TO PROTEINS FACTOR 3"/>
    <property type="match status" value="1"/>
</dbReference>
<comment type="function">
    <text evidence="1">Involved in the lipid remodeling steps of GPI-anchor maturation.</text>
</comment>
<dbReference type="GO" id="GO:0000139">
    <property type="term" value="C:Golgi membrane"/>
    <property type="evidence" value="ECO:0007669"/>
    <property type="project" value="UniProtKB-SubCell"/>
</dbReference>
<dbReference type="AlphaFoldDB" id="A0AAE1TFG9"/>
<comment type="caution">
    <text evidence="1">Lacks conserved residue(s) required for the propagation of feature annotation.</text>
</comment>
<keyword evidence="1" id="KW-1133">Transmembrane helix</keyword>
<sequence>MLFEVYEFPPYMGYVDSHALWHATAIPITYLWWSFVRDDAEFRTSTLLKKVR</sequence>
<keyword evidence="1" id="KW-0472">Membrane</keyword>
<dbReference type="EMBL" id="JAWXYG010000001">
    <property type="protein sequence ID" value="KAK4283128.1"/>
    <property type="molecule type" value="Genomic_DNA"/>
</dbReference>
<protein>
    <recommendedName>
        <fullName evidence="1">Post-GPI attachment to proteins factor 3</fullName>
    </recommendedName>
</protein>
<keyword evidence="1" id="KW-0812">Transmembrane</keyword>
<name>A0AAE1TFG9_9FABA</name>
<evidence type="ECO:0000256" key="1">
    <source>
        <dbReference type="RuleBase" id="RU365066"/>
    </source>
</evidence>
<proteinExistence type="inferred from homology"/>
<keyword evidence="1" id="KW-0333">Golgi apparatus</keyword>
<gene>
    <name evidence="2" type="ORF">QN277_000115</name>
    <name evidence="3" type="ORF">QN277_000117</name>
</gene>
<dbReference type="Pfam" id="PF04080">
    <property type="entry name" value="Per1"/>
    <property type="match status" value="1"/>
</dbReference>
<dbReference type="GO" id="GO:0005789">
    <property type="term" value="C:endoplasmic reticulum membrane"/>
    <property type="evidence" value="ECO:0007669"/>
    <property type="project" value="TreeGrafter"/>
</dbReference>
<dbReference type="GO" id="GO:0016788">
    <property type="term" value="F:hydrolase activity, acting on ester bonds"/>
    <property type="evidence" value="ECO:0007669"/>
    <property type="project" value="TreeGrafter"/>
</dbReference>
<dbReference type="Proteomes" id="UP001293593">
    <property type="component" value="Unassembled WGS sequence"/>
</dbReference>
<organism evidence="2 4">
    <name type="scientific">Acacia crassicarpa</name>
    <name type="common">northern wattle</name>
    <dbReference type="NCBI Taxonomy" id="499986"/>
    <lineage>
        <taxon>Eukaryota</taxon>
        <taxon>Viridiplantae</taxon>
        <taxon>Streptophyta</taxon>
        <taxon>Embryophyta</taxon>
        <taxon>Tracheophyta</taxon>
        <taxon>Spermatophyta</taxon>
        <taxon>Magnoliopsida</taxon>
        <taxon>eudicotyledons</taxon>
        <taxon>Gunneridae</taxon>
        <taxon>Pentapetalae</taxon>
        <taxon>rosids</taxon>
        <taxon>fabids</taxon>
        <taxon>Fabales</taxon>
        <taxon>Fabaceae</taxon>
        <taxon>Caesalpinioideae</taxon>
        <taxon>mimosoid clade</taxon>
        <taxon>Acacieae</taxon>
        <taxon>Acacia</taxon>
    </lineage>
</organism>
<evidence type="ECO:0000313" key="3">
    <source>
        <dbReference type="EMBL" id="KAK4283131.1"/>
    </source>
</evidence>
<reference evidence="2" key="1">
    <citation type="submission" date="2023-10" db="EMBL/GenBank/DDBJ databases">
        <title>Chromosome-level genome of the transformable northern wattle, Acacia crassicarpa.</title>
        <authorList>
            <person name="Massaro I."/>
            <person name="Sinha N.R."/>
            <person name="Poethig S."/>
            <person name="Leichty A.R."/>
        </authorList>
    </citation>
    <scope>NUCLEOTIDE SEQUENCE</scope>
    <source>
        <strain evidence="2">Acra3RX</strain>
        <tissue evidence="2">Leaf</tissue>
    </source>
</reference>
<feature type="transmembrane region" description="Helical" evidence="1">
    <location>
        <begin position="20"/>
        <end position="36"/>
    </location>
</feature>
<dbReference type="PANTHER" id="PTHR13148">
    <property type="entry name" value="PER1-RELATED"/>
    <property type="match status" value="1"/>
</dbReference>
<accession>A0AAE1TFG9</accession>
<keyword evidence="4" id="KW-1185">Reference proteome</keyword>